<keyword evidence="5" id="KW-1185">Reference proteome</keyword>
<dbReference type="AlphaFoldDB" id="A0A0D3JRT7"/>
<evidence type="ECO:0000259" key="3">
    <source>
        <dbReference type="PROSITE" id="PS51263"/>
    </source>
</evidence>
<dbReference type="SUPFAM" id="SSF55753">
    <property type="entry name" value="Actin depolymerizing proteins"/>
    <property type="match status" value="1"/>
</dbReference>
<evidence type="ECO:0000313" key="5">
    <source>
        <dbReference type="Proteomes" id="UP000013827"/>
    </source>
</evidence>
<dbReference type="InterPro" id="IPR002108">
    <property type="entry name" value="ADF-H"/>
</dbReference>
<comment type="similarity">
    <text evidence="1">Belongs to the actin-binding proteins ADF family.</text>
</comment>
<dbReference type="Proteomes" id="UP000013827">
    <property type="component" value="Unassembled WGS sequence"/>
</dbReference>
<reference evidence="5" key="1">
    <citation type="journal article" date="2013" name="Nature">
        <title>Pan genome of the phytoplankton Emiliania underpins its global distribution.</title>
        <authorList>
            <person name="Read B.A."/>
            <person name="Kegel J."/>
            <person name="Klute M.J."/>
            <person name="Kuo A."/>
            <person name="Lefebvre S.C."/>
            <person name="Maumus F."/>
            <person name="Mayer C."/>
            <person name="Miller J."/>
            <person name="Monier A."/>
            <person name="Salamov A."/>
            <person name="Young J."/>
            <person name="Aguilar M."/>
            <person name="Claverie J.M."/>
            <person name="Frickenhaus S."/>
            <person name="Gonzalez K."/>
            <person name="Herman E.K."/>
            <person name="Lin Y.C."/>
            <person name="Napier J."/>
            <person name="Ogata H."/>
            <person name="Sarno A.F."/>
            <person name="Shmutz J."/>
            <person name="Schroeder D."/>
            <person name="de Vargas C."/>
            <person name="Verret F."/>
            <person name="von Dassow P."/>
            <person name="Valentin K."/>
            <person name="Van de Peer Y."/>
            <person name="Wheeler G."/>
            <person name="Dacks J.B."/>
            <person name="Delwiche C.F."/>
            <person name="Dyhrman S.T."/>
            <person name="Glockner G."/>
            <person name="John U."/>
            <person name="Richards T."/>
            <person name="Worden A.Z."/>
            <person name="Zhang X."/>
            <person name="Grigoriev I.V."/>
            <person name="Allen A.E."/>
            <person name="Bidle K."/>
            <person name="Borodovsky M."/>
            <person name="Bowler C."/>
            <person name="Brownlee C."/>
            <person name="Cock J.M."/>
            <person name="Elias M."/>
            <person name="Gladyshev V.N."/>
            <person name="Groth M."/>
            <person name="Guda C."/>
            <person name="Hadaegh A."/>
            <person name="Iglesias-Rodriguez M.D."/>
            <person name="Jenkins J."/>
            <person name="Jones B.M."/>
            <person name="Lawson T."/>
            <person name="Leese F."/>
            <person name="Lindquist E."/>
            <person name="Lobanov A."/>
            <person name="Lomsadze A."/>
            <person name="Malik S.B."/>
            <person name="Marsh M.E."/>
            <person name="Mackinder L."/>
            <person name="Mock T."/>
            <person name="Mueller-Roeber B."/>
            <person name="Pagarete A."/>
            <person name="Parker M."/>
            <person name="Probert I."/>
            <person name="Quesneville H."/>
            <person name="Raines C."/>
            <person name="Rensing S.A."/>
            <person name="Riano-Pachon D.M."/>
            <person name="Richier S."/>
            <person name="Rokitta S."/>
            <person name="Shiraiwa Y."/>
            <person name="Soanes D.M."/>
            <person name="van der Giezen M."/>
            <person name="Wahlund T.M."/>
            <person name="Williams B."/>
            <person name="Wilson W."/>
            <person name="Wolfe G."/>
            <person name="Wurch L.L."/>
        </authorList>
    </citation>
    <scope>NUCLEOTIDE SEQUENCE</scope>
</reference>
<sequence>MSGVQVNDDCKTAFEDMKIRSKYPYIIFKISDDKKSIEIEKKGDSFDDFTKNFPDNDCRYAVLDVEIKTKSGATANKLVFVSWSDDNASIKPKMLYASSKDALKKELTGIYAEYQATDRSELDLDEIKKKAGGVRLVSEPNARPMLQARAS</sequence>
<organism evidence="4 5">
    <name type="scientific">Emiliania huxleyi (strain CCMP1516)</name>
    <dbReference type="NCBI Taxonomy" id="280463"/>
    <lineage>
        <taxon>Eukaryota</taxon>
        <taxon>Haptista</taxon>
        <taxon>Haptophyta</taxon>
        <taxon>Prymnesiophyceae</taxon>
        <taxon>Isochrysidales</taxon>
        <taxon>Noelaerhabdaceae</taxon>
        <taxon>Emiliania</taxon>
    </lineage>
</organism>
<dbReference type="PROSITE" id="PS51263">
    <property type="entry name" value="ADF_H"/>
    <property type="match status" value="1"/>
</dbReference>
<dbReference type="Pfam" id="PF00241">
    <property type="entry name" value="Cofilin_ADF"/>
    <property type="match status" value="1"/>
</dbReference>
<dbReference type="InterPro" id="IPR029006">
    <property type="entry name" value="ADF-H/Gelsolin-like_dom_sf"/>
</dbReference>
<evidence type="ECO:0000256" key="2">
    <source>
        <dbReference type="ARBA" id="ARBA00023203"/>
    </source>
</evidence>
<accession>A0A0D3JRT7</accession>
<dbReference type="PaxDb" id="2903-EOD26222"/>
<dbReference type="CDD" id="cd11286">
    <property type="entry name" value="ADF_cofilin_like"/>
    <property type="match status" value="1"/>
</dbReference>
<dbReference type="InterPro" id="IPR017904">
    <property type="entry name" value="ADF/Cofilin"/>
</dbReference>
<keyword evidence="2" id="KW-0009">Actin-binding</keyword>
<dbReference type="GO" id="GO:0030042">
    <property type="term" value="P:actin filament depolymerization"/>
    <property type="evidence" value="ECO:0007669"/>
    <property type="project" value="InterPro"/>
</dbReference>
<dbReference type="SMART" id="SM00102">
    <property type="entry name" value="ADF"/>
    <property type="match status" value="1"/>
</dbReference>
<dbReference type="PANTHER" id="PTHR11913">
    <property type="entry name" value="COFILIN-RELATED"/>
    <property type="match status" value="1"/>
</dbReference>
<dbReference type="GO" id="GO:0015629">
    <property type="term" value="C:actin cytoskeleton"/>
    <property type="evidence" value="ECO:0007669"/>
    <property type="project" value="InterPro"/>
</dbReference>
<evidence type="ECO:0000313" key="4">
    <source>
        <dbReference type="EnsemblProtists" id="EOD26222"/>
    </source>
</evidence>
<dbReference type="eggNOG" id="KOG1735">
    <property type="taxonomic scope" value="Eukaryota"/>
</dbReference>
<feature type="domain" description="ADF-H" evidence="3">
    <location>
        <begin position="3"/>
        <end position="132"/>
    </location>
</feature>
<dbReference type="GO" id="GO:0003779">
    <property type="term" value="F:actin binding"/>
    <property type="evidence" value="ECO:0007669"/>
    <property type="project" value="UniProtKB-KW"/>
</dbReference>
<reference evidence="4" key="2">
    <citation type="submission" date="2024-10" db="UniProtKB">
        <authorList>
            <consortium name="EnsemblProtists"/>
        </authorList>
    </citation>
    <scope>IDENTIFICATION</scope>
</reference>
<evidence type="ECO:0000256" key="1">
    <source>
        <dbReference type="ARBA" id="ARBA00006844"/>
    </source>
</evidence>
<name>A0A0D3JRT7_EMIH1</name>
<dbReference type="STRING" id="2903.A0A0D3JRT7"/>
<protein>
    <recommendedName>
        <fullName evidence="3">ADF-H domain-containing protein</fullName>
    </recommendedName>
</protein>
<dbReference type="EnsemblProtists" id="EOD26222">
    <property type="protein sequence ID" value="EOD26222"/>
    <property type="gene ID" value="EMIHUDRAFT_73627"/>
</dbReference>
<proteinExistence type="inferred from homology"/>
<dbReference type="Gene3D" id="3.40.20.10">
    <property type="entry name" value="Severin"/>
    <property type="match status" value="1"/>
</dbReference>